<gene>
    <name evidence="1" type="ORF">Dm11a5_0814</name>
</gene>
<proteinExistence type="predicted"/>
<protein>
    <submittedName>
        <fullName evidence="1">Uncharacterized protein</fullName>
    </submittedName>
</protein>
<dbReference type="PATRIC" id="fig|61435.8.peg.812"/>
<organism evidence="1 2">
    <name type="scientific">Dehalococcoides mccartyi</name>
    <dbReference type="NCBI Taxonomy" id="61435"/>
    <lineage>
        <taxon>Bacteria</taxon>
        <taxon>Bacillati</taxon>
        <taxon>Chloroflexota</taxon>
        <taxon>Dehalococcoidia</taxon>
        <taxon>Dehalococcoidales</taxon>
        <taxon>Dehalococcoidaceae</taxon>
        <taxon>Dehalococcoides</taxon>
    </lineage>
</organism>
<evidence type="ECO:0000313" key="2">
    <source>
        <dbReference type="Proteomes" id="UP000076394"/>
    </source>
</evidence>
<reference evidence="1 2" key="1">
    <citation type="submission" date="2015-03" db="EMBL/GenBank/DDBJ databases">
        <title>Genomic characterization of Dehalococcoides mccartyi strain 11a5, an unusal plasmid-containing chloroethene dechlorinator.</title>
        <authorList>
            <person name="Zhao S."/>
            <person name="Ding C."/>
            <person name="He J."/>
        </authorList>
    </citation>
    <scope>NUCLEOTIDE SEQUENCE [LARGE SCALE GENOMIC DNA]</scope>
    <source>
        <strain evidence="1 2">11a5</strain>
    </source>
</reference>
<name>A0A142V9X9_9CHLR</name>
<accession>A0A142V9X9</accession>
<evidence type="ECO:0000313" key="1">
    <source>
        <dbReference type="EMBL" id="AMU86640.1"/>
    </source>
</evidence>
<dbReference type="AlphaFoldDB" id="A0A142V9X9"/>
<sequence>MNFLKTLATDLLKVVIIVDAKNAMDKHLNMYKSIINYGFVRMWG</sequence>
<dbReference type="EMBL" id="CP011127">
    <property type="protein sequence ID" value="AMU86640.1"/>
    <property type="molecule type" value="Genomic_DNA"/>
</dbReference>
<dbReference type="Proteomes" id="UP000076394">
    <property type="component" value="Chromosome"/>
</dbReference>